<evidence type="ECO:0008006" key="4">
    <source>
        <dbReference type="Google" id="ProtNLM"/>
    </source>
</evidence>
<evidence type="ECO:0000313" key="3">
    <source>
        <dbReference type="Proteomes" id="UP000033109"/>
    </source>
</evidence>
<evidence type="ECO:0000313" key="2">
    <source>
        <dbReference type="EMBL" id="AKD04406.1"/>
    </source>
</evidence>
<feature type="transmembrane region" description="Helical" evidence="1">
    <location>
        <begin position="362"/>
        <end position="379"/>
    </location>
</feature>
<feature type="transmembrane region" description="Helical" evidence="1">
    <location>
        <begin position="214"/>
        <end position="231"/>
    </location>
</feature>
<feature type="transmembrane region" description="Helical" evidence="1">
    <location>
        <begin position="168"/>
        <end position="188"/>
    </location>
</feature>
<feature type="transmembrane region" description="Helical" evidence="1">
    <location>
        <begin position="128"/>
        <end position="148"/>
    </location>
</feature>
<feature type="transmembrane region" description="Helical" evidence="1">
    <location>
        <begin position="238"/>
        <end position="259"/>
    </location>
</feature>
<keyword evidence="1" id="KW-0812">Transmembrane</keyword>
<sequence length="437" mass="49735">MSAFFLVVELLSYVFIMFLLLKKKELAIAYLPAVVFANNMIVPIIPASVYYLAVTVLVFSIIYRNPSYYRNNIPAIILLLYILILLPRSSDLVLIRPYVFSILWLLTVIPAISAIYRKYSRDVIFKELNTSAMIILALFIVNALVSTVKGYSPKEMYGITSGILYGNIIAEGFNVIALSIFVVTLGFIEHKKVLNLIILAVTFSFIMLSLRRSVMGISAMGIGIAYLTILTKEKAKTFFAFGCLALMLGLAIVTTTDLADHFKERYELRKLDERELEEEKRFFEYELLYKDMFVYRDYSPLIGYELFNSWGNYGRGVLEERSLHGDLTSITHSTGFIGLFLYLLMVFSAFKRSFRSAESRTDMLTIIFCALSFMIYTITGRYTEIGATMMLYLVLMLPLAKKEAEAEEAQTESEVMEPNVRQKSLATTKIDTQAIHS</sequence>
<feature type="transmembrane region" description="Helical" evidence="1">
    <location>
        <begin position="193"/>
        <end position="208"/>
    </location>
</feature>
<gene>
    <name evidence="2" type="ORF">PKOR_16575</name>
</gene>
<reference evidence="2 3" key="1">
    <citation type="journal article" date="2015" name="Sci. Rep.">
        <title>Unraveling adaptation of Pontibacter korlensis to radiation and infertility in desert through complete genome and comparative transcriptomic analysis.</title>
        <authorList>
            <person name="Dai J."/>
            <person name="Dai W."/>
            <person name="Qiu C."/>
            <person name="Yang Z."/>
            <person name="Zhang Y."/>
            <person name="Zhou M."/>
            <person name="Zhang L."/>
            <person name="Fang C."/>
            <person name="Gao Q."/>
            <person name="Yang Q."/>
            <person name="Li X."/>
            <person name="Wang Z."/>
            <person name="Wang Z."/>
            <person name="Jia Z."/>
            <person name="Chen X."/>
        </authorList>
    </citation>
    <scope>NUCLEOTIDE SEQUENCE [LARGE SCALE GENOMIC DNA]</scope>
    <source>
        <strain evidence="2 3">X14-1T</strain>
    </source>
</reference>
<evidence type="ECO:0000256" key="1">
    <source>
        <dbReference type="SAM" id="Phobius"/>
    </source>
</evidence>
<accession>A0A0E3UYE6</accession>
<feature type="transmembrane region" description="Helical" evidence="1">
    <location>
        <begin position="98"/>
        <end position="116"/>
    </location>
</feature>
<dbReference type="KEGG" id="pko:PKOR_16575"/>
<protein>
    <recommendedName>
        <fullName evidence="4">O-antigen polymerase</fullName>
    </recommendedName>
</protein>
<name>A0A0E3UYE6_9BACT</name>
<dbReference type="AlphaFoldDB" id="A0A0E3UYE6"/>
<feature type="transmembrane region" description="Helical" evidence="1">
    <location>
        <begin position="330"/>
        <end position="350"/>
    </location>
</feature>
<keyword evidence="3" id="KW-1185">Reference proteome</keyword>
<dbReference type="EMBL" id="CP009621">
    <property type="protein sequence ID" value="AKD04406.1"/>
    <property type="molecule type" value="Genomic_DNA"/>
</dbReference>
<dbReference type="HOGENOM" id="CLU_637300_0_0_10"/>
<dbReference type="STRING" id="400092.PKOR_16575"/>
<dbReference type="PATRIC" id="fig|400092.3.peg.3635"/>
<dbReference type="Proteomes" id="UP000033109">
    <property type="component" value="Chromosome"/>
</dbReference>
<keyword evidence="1" id="KW-1133">Transmembrane helix</keyword>
<feature type="transmembrane region" description="Helical" evidence="1">
    <location>
        <begin position="69"/>
        <end position="86"/>
    </location>
</feature>
<feature type="transmembrane region" description="Helical" evidence="1">
    <location>
        <begin position="41"/>
        <end position="62"/>
    </location>
</feature>
<proteinExistence type="predicted"/>
<keyword evidence="1" id="KW-0472">Membrane</keyword>
<feature type="transmembrane region" description="Helical" evidence="1">
    <location>
        <begin position="5"/>
        <end position="21"/>
    </location>
</feature>
<organism evidence="2 3">
    <name type="scientific">Pontibacter korlensis</name>
    <dbReference type="NCBI Taxonomy" id="400092"/>
    <lineage>
        <taxon>Bacteria</taxon>
        <taxon>Pseudomonadati</taxon>
        <taxon>Bacteroidota</taxon>
        <taxon>Cytophagia</taxon>
        <taxon>Cytophagales</taxon>
        <taxon>Hymenobacteraceae</taxon>
        <taxon>Pontibacter</taxon>
    </lineage>
</organism>